<gene>
    <name evidence="2" type="ORF">PPENT_87.1.T0890024</name>
</gene>
<keyword evidence="3" id="KW-1185">Reference proteome</keyword>
<evidence type="ECO:0008006" key="4">
    <source>
        <dbReference type="Google" id="ProtNLM"/>
    </source>
</evidence>
<evidence type="ECO:0000313" key="3">
    <source>
        <dbReference type="Proteomes" id="UP000689195"/>
    </source>
</evidence>
<evidence type="ECO:0000256" key="1">
    <source>
        <dbReference type="SAM" id="Phobius"/>
    </source>
</evidence>
<dbReference type="Proteomes" id="UP000689195">
    <property type="component" value="Unassembled WGS sequence"/>
</dbReference>
<proteinExistence type="predicted"/>
<protein>
    <recommendedName>
        <fullName evidence="4">Transmembrane protein</fullName>
    </recommendedName>
</protein>
<organism evidence="2 3">
    <name type="scientific">Paramecium pentaurelia</name>
    <dbReference type="NCBI Taxonomy" id="43138"/>
    <lineage>
        <taxon>Eukaryota</taxon>
        <taxon>Sar</taxon>
        <taxon>Alveolata</taxon>
        <taxon>Ciliophora</taxon>
        <taxon>Intramacronucleata</taxon>
        <taxon>Oligohymenophorea</taxon>
        <taxon>Peniculida</taxon>
        <taxon>Parameciidae</taxon>
        <taxon>Paramecium</taxon>
    </lineage>
</organism>
<keyword evidence="1" id="KW-1133">Transmembrane helix</keyword>
<keyword evidence="1" id="KW-0812">Transmembrane</keyword>
<reference evidence="2" key="1">
    <citation type="submission" date="2021-01" db="EMBL/GenBank/DDBJ databases">
        <authorList>
            <consortium name="Genoscope - CEA"/>
            <person name="William W."/>
        </authorList>
    </citation>
    <scope>NUCLEOTIDE SEQUENCE</scope>
</reference>
<name>A0A8S1WEA8_9CILI</name>
<dbReference type="EMBL" id="CAJJDO010000089">
    <property type="protein sequence ID" value="CAD8187341.1"/>
    <property type="molecule type" value="Genomic_DNA"/>
</dbReference>
<evidence type="ECO:0000313" key="2">
    <source>
        <dbReference type="EMBL" id="CAD8187341.1"/>
    </source>
</evidence>
<feature type="transmembrane region" description="Helical" evidence="1">
    <location>
        <begin position="275"/>
        <end position="297"/>
    </location>
</feature>
<dbReference type="AlphaFoldDB" id="A0A8S1WEA8"/>
<keyword evidence="1" id="KW-0472">Membrane</keyword>
<sequence>MEIERQMQIKMREQSSFHKVIVKTWDGEYATSQIHTIYNFLQYVRGKGTYCRQGNFIILCYEEFIQGRKQKFGQHSLQLRKNWRLKGNRSQYLYKQFQPSEFSIQHYLRYSLTQFVHQLIELILRTFLPQHPELLNYFLIILSLQSIYFFKIIQHYERFNFLIKNNCKLIHPHYYSQFRDDQCRTLSSYYKLIQICCPFEKNIRLIQLKSWNCIFLIDFKNKLSPFHNIYEATLFRDRFYMFAYANSEVILFGCTNLNQVISILPVQIKKNKFDYILYFSSVLNLHLKFIISTILFMKRGRVLGSLFFKIQSLNFISLQ</sequence>
<accession>A0A8S1WEA8</accession>
<comment type="caution">
    <text evidence="2">The sequence shown here is derived from an EMBL/GenBank/DDBJ whole genome shotgun (WGS) entry which is preliminary data.</text>
</comment>